<organism evidence="1 2">
    <name type="scientific">Desulfonema ishimotonii</name>
    <dbReference type="NCBI Taxonomy" id="45657"/>
    <lineage>
        <taxon>Bacteria</taxon>
        <taxon>Pseudomonadati</taxon>
        <taxon>Thermodesulfobacteriota</taxon>
        <taxon>Desulfobacteria</taxon>
        <taxon>Desulfobacterales</taxon>
        <taxon>Desulfococcaceae</taxon>
        <taxon>Desulfonema</taxon>
    </lineage>
</organism>
<accession>A0A401FWB3</accession>
<reference evidence="2" key="1">
    <citation type="submission" date="2017-11" db="EMBL/GenBank/DDBJ databases">
        <authorList>
            <person name="Watanabe M."/>
            <person name="Kojima H."/>
        </authorList>
    </citation>
    <scope>NUCLEOTIDE SEQUENCE [LARGE SCALE GENOMIC DNA]</scope>
    <source>
        <strain evidence="2">Tokyo 01</strain>
    </source>
</reference>
<dbReference type="Pfam" id="PF10016">
    <property type="entry name" value="DUF2259"/>
    <property type="match status" value="1"/>
</dbReference>
<dbReference type="RefSeq" id="WP_124328564.1">
    <property type="nucleotide sequence ID" value="NZ_BEXT01000001.1"/>
</dbReference>
<dbReference type="AlphaFoldDB" id="A0A401FWB3"/>
<name>A0A401FWB3_9BACT</name>
<protein>
    <submittedName>
        <fullName evidence="1">DUF2259 domain-containing protein</fullName>
    </submittedName>
</protein>
<gene>
    <name evidence="1" type="ORF">DENIS_2216</name>
</gene>
<sequence>MKVKILMLMIFVCFMVCPPTWGSDVYKLNFIGFSENGEFLAFENEPHLMDSEAGKHAIFIDVLNNKYVGPVLYRQSDIDKKIKELEIKKGNTGKQVIHHPPSDMGVNPHNVKFTTFQYQLGTKDKYELELKLIQTLSKECEIYKAYAGPGINMIELKLINQEKDEIILQKDNSLPKTRDCAFKYRIEDVYTYRGKIAVFIQVFTPSIEGPTRKYMIVTGKLN</sequence>
<dbReference type="Proteomes" id="UP000288096">
    <property type="component" value="Unassembled WGS sequence"/>
</dbReference>
<proteinExistence type="predicted"/>
<evidence type="ECO:0000313" key="2">
    <source>
        <dbReference type="Proteomes" id="UP000288096"/>
    </source>
</evidence>
<dbReference type="EMBL" id="BEXT01000001">
    <property type="protein sequence ID" value="GBC61256.1"/>
    <property type="molecule type" value="Genomic_DNA"/>
</dbReference>
<dbReference type="InterPro" id="IPR018725">
    <property type="entry name" value="DUF2259_secreted"/>
</dbReference>
<keyword evidence="2" id="KW-1185">Reference proteome</keyword>
<evidence type="ECO:0000313" key="1">
    <source>
        <dbReference type="EMBL" id="GBC61256.1"/>
    </source>
</evidence>
<comment type="caution">
    <text evidence="1">The sequence shown here is derived from an EMBL/GenBank/DDBJ whole genome shotgun (WGS) entry which is preliminary data.</text>
</comment>
<dbReference type="OrthoDB" id="65722at2"/>
<reference evidence="2" key="2">
    <citation type="submission" date="2019-01" db="EMBL/GenBank/DDBJ databases">
        <title>Genome sequence of Desulfonema ishimotonii strain Tokyo 01.</title>
        <authorList>
            <person name="Fukui M."/>
        </authorList>
    </citation>
    <scope>NUCLEOTIDE SEQUENCE [LARGE SCALE GENOMIC DNA]</scope>
    <source>
        <strain evidence="2">Tokyo 01</strain>
    </source>
</reference>